<evidence type="ECO:0000313" key="3">
    <source>
        <dbReference type="EMBL" id="EFO82788.1"/>
    </source>
</evidence>
<keyword evidence="4" id="KW-1185">Reference proteome</keyword>
<evidence type="ECO:0000259" key="2">
    <source>
        <dbReference type="PROSITE" id="PS50280"/>
    </source>
</evidence>
<dbReference type="InterPro" id="IPR001214">
    <property type="entry name" value="SET_dom"/>
</dbReference>
<dbReference type="InterPro" id="IPR046341">
    <property type="entry name" value="SET_dom_sf"/>
</dbReference>
<feature type="compositionally biased region" description="Basic and acidic residues" evidence="1">
    <location>
        <begin position="322"/>
        <end position="334"/>
    </location>
</feature>
<feature type="region of interest" description="Disordered" evidence="1">
    <location>
        <begin position="322"/>
        <end position="348"/>
    </location>
</feature>
<dbReference type="Pfam" id="PF00856">
    <property type="entry name" value="SET"/>
    <property type="match status" value="1"/>
</dbReference>
<feature type="domain" description="SET" evidence="2">
    <location>
        <begin position="143"/>
        <end position="288"/>
    </location>
</feature>
<protein>
    <submittedName>
        <fullName evidence="3">CRE-SET-19 protein</fullName>
    </submittedName>
</protein>
<dbReference type="STRING" id="31234.E3LDW6"/>
<accession>E3LDW6</accession>
<name>E3LDW6_CAERE</name>
<reference evidence="3" key="1">
    <citation type="submission" date="2007-07" db="EMBL/GenBank/DDBJ databases">
        <title>PCAP assembly of the Caenorhabditis remanei genome.</title>
        <authorList>
            <consortium name="The Caenorhabditis remanei Sequencing Consortium"/>
            <person name="Wilson R.K."/>
        </authorList>
    </citation>
    <scope>NUCLEOTIDE SEQUENCE [LARGE SCALE GENOMIC DNA]</scope>
    <source>
        <strain evidence="3">PB4641</strain>
    </source>
</reference>
<dbReference type="SMART" id="SM00317">
    <property type="entry name" value="SET"/>
    <property type="match status" value="1"/>
</dbReference>
<dbReference type="PANTHER" id="PTHR47250:SF1">
    <property type="entry name" value="SET DOMAIN-CONTAINING PROTEIN"/>
    <property type="match status" value="1"/>
</dbReference>
<dbReference type="PANTHER" id="PTHR47250">
    <property type="entry name" value="HISTONE-LYSINE N-METHYLTRANSFERASE SET-6"/>
    <property type="match status" value="1"/>
</dbReference>
<dbReference type="SUPFAM" id="SSF82199">
    <property type="entry name" value="SET domain"/>
    <property type="match status" value="1"/>
</dbReference>
<dbReference type="PROSITE" id="PS50280">
    <property type="entry name" value="SET"/>
    <property type="match status" value="1"/>
</dbReference>
<dbReference type="Proteomes" id="UP000008281">
    <property type="component" value="Unassembled WGS sequence"/>
</dbReference>
<organism evidence="4">
    <name type="scientific">Caenorhabditis remanei</name>
    <name type="common">Caenorhabditis vulgaris</name>
    <dbReference type="NCBI Taxonomy" id="31234"/>
    <lineage>
        <taxon>Eukaryota</taxon>
        <taxon>Metazoa</taxon>
        <taxon>Ecdysozoa</taxon>
        <taxon>Nematoda</taxon>
        <taxon>Chromadorea</taxon>
        <taxon>Rhabditida</taxon>
        <taxon>Rhabditina</taxon>
        <taxon>Rhabditomorpha</taxon>
        <taxon>Rhabditoidea</taxon>
        <taxon>Rhabditidae</taxon>
        <taxon>Peloderinae</taxon>
        <taxon>Caenorhabditis</taxon>
    </lineage>
</organism>
<dbReference type="eggNOG" id="KOG1082">
    <property type="taxonomic scope" value="Eukaryota"/>
</dbReference>
<dbReference type="OrthoDB" id="308383at2759"/>
<evidence type="ECO:0000313" key="4">
    <source>
        <dbReference type="Proteomes" id="UP000008281"/>
    </source>
</evidence>
<dbReference type="InParanoid" id="E3LDW6"/>
<dbReference type="AlphaFoldDB" id="E3LDW6"/>
<sequence>MPRILRRARRNNCFRLQRGVAIDMISELPNPIDNDPSNRPPTARYTAISQNIVMDGLSKVAKTCVQVGERHRICCSCGPGVDCATNPDCECRMVSEQVAKYFNSEGEEKTFYNTMLFVCGAECRCNHTCSMRLLDEADEHHLEKFEARRRDEAKGFGVFAKKDIPAGSIIATFNGELAGRAAVKRQKNAADYALLLIHHQEVELREFYRNTTFADKQYKSSLLATCRSQMFINPLTYGNCARFLSHSCKPNATFWRAIQGGISPADMRIYFVAKEAIKAGEEISFDYGEDYEKTKLKHCLCEPCINNRQEKKEAENKLEEQRENARLQRKRSAELEVEDENSSQAKKTRGVLANITSFFSSFLRKSD</sequence>
<dbReference type="InterPro" id="IPR053105">
    <property type="entry name" value="Class_V-like_SAM-MTase"/>
</dbReference>
<dbReference type="OMA" id="GERHRIC"/>
<dbReference type="Gene3D" id="2.170.270.10">
    <property type="entry name" value="SET domain"/>
    <property type="match status" value="1"/>
</dbReference>
<evidence type="ECO:0000256" key="1">
    <source>
        <dbReference type="SAM" id="MobiDB-lite"/>
    </source>
</evidence>
<gene>
    <name evidence="3" type="primary">Cre-set-19</name>
    <name evidence="3" type="ORF">CRE_00225</name>
</gene>
<dbReference type="EMBL" id="DS268407">
    <property type="protein sequence ID" value="EFO82788.1"/>
    <property type="molecule type" value="Genomic_DNA"/>
</dbReference>
<proteinExistence type="predicted"/>
<dbReference type="HOGENOM" id="CLU_052882_0_0_1"/>